<evidence type="ECO:0000259" key="1">
    <source>
        <dbReference type="Pfam" id="PF03819"/>
    </source>
</evidence>
<dbReference type="PIRSF" id="PIRSF006639">
    <property type="entry name" value="UCP006639_pph"/>
    <property type="match status" value="1"/>
</dbReference>
<comment type="caution">
    <text evidence="2">The sequence shown here is derived from an EMBL/GenBank/DDBJ whole genome shotgun (WGS) entry which is preliminary data.</text>
</comment>
<dbReference type="InterPro" id="IPR011379">
    <property type="entry name" value="MazG-related_GP37"/>
</dbReference>
<reference evidence="3" key="1">
    <citation type="submission" date="2017-09" db="EMBL/GenBank/DDBJ databases">
        <title>Depth-based differentiation of microbial function through sediment-hosted aquifers and enrichment of novel symbionts in the deep terrestrial subsurface.</title>
        <authorList>
            <person name="Probst A.J."/>
            <person name="Ladd B."/>
            <person name="Jarett J.K."/>
            <person name="Geller-Mcgrath D.E."/>
            <person name="Sieber C.M.K."/>
            <person name="Emerson J.B."/>
            <person name="Anantharaman K."/>
            <person name="Thomas B.C."/>
            <person name="Malmstrom R."/>
            <person name="Stieglmeier M."/>
            <person name="Klingl A."/>
            <person name="Woyke T."/>
            <person name="Ryan C.M."/>
            <person name="Banfield J.F."/>
        </authorList>
    </citation>
    <scope>NUCLEOTIDE SEQUENCE [LARGE SCALE GENOMIC DNA]</scope>
</reference>
<feature type="domain" description="NTP pyrophosphohydrolase MazG-like" evidence="1">
    <location>
        <begin position="29"/>
        <end position="97"/>
    </location>
</feature>
<dbReference type="Pfam" id="PF03819">
    <property type="entry name" value="MazG"/>
    <property type="match status" value="1"/>
</dbReference>
<evidence type="ECO:0000313" key="3">
    <source>
        <dbReference type="Proteomes" id="UP000229526"/>
    </source>
</evidence>
<protein>
    <recommendedName>
        <fullName evidence="1">NTP pyrophosphohydrolase MazG-like domain-containing protein</fullName>
    </recommendedName>
</protein>
<evidence type="ECO:0000313" key="2">
    <source>
        <dbReference type="EMBL" id="PIR87213.1"/>
    </source>
</evidence>
<dbReference type="EMBL" id="PFBD01000015">
    <property type="protein sequence ID" value="PIR87213.1"/>
    <property type="molecule type" value="Genomic_DNA"/>
</dbReference>
<sequence length="109" mass="12230">MTFDQYQEFTKKTAVYPTVGQSYVYPVMGLAGETGEVAEKVKKIFRDSDGVVTEERRDMIKKELGDVLWYVSQVAAEFGLSLEDVASHNMEKLLSRVETGTVKGDGDQR</sequence>
<dbReference type="Gene3D" id="1.10.287.1080">
    <property type="entry name" value="MazG-like"/>
    <property type="match status" value="1"/>
</dbReference>
<name>A0A2H0ULC9_9BACT</name>
<dbReference type="InterPro" id="IPR004518">
    <property type="entry name" value="MazG-like_dom"/>
</dbReference>
<gene>
    <name evidence="2" type="ORF">COU11_01515</name>
</gene>
<dbReference type="SUPFAM" id="SSF101386">
    <property type="entry name" value="all-alpha NTP pyrophosphatases"/>
    <property type="match status" value="1"/>
</dbReference>
<accession>A0A2H0ULC9</accession>
<dbReference type="AlphaFoldDB" id="A0A2H0ULC9"/>
<dbReference type="Proteomes" id="UP000229526">
    <property type="component" value="Unassembled WGS sequence"/>
</dbReference>
<proteinExistence type="predicted"/>
<dbReference type="CDD" id="cd11541">
    <property type="entry name" value="NTP-PPase_u4"/>
    <property type="match status" value="1"/>
</dbReference>
<organism evidence="2 3">
    <name type="scientific">Candidatus Harrisonbacteria bacterium CG10_big_fil_rev_8_21_14_0_10_49_15</name>
    <dbReference type="NCBI Taxonomy" id="1974587"/>
    <lineage>
        <taxon>Bacteria</taxon>
        <taxon>Candidatus Harrisoniibacteriota</taxon>
    </lineage>
</organism>